<dbReference type="PANTHER" id="PTHR11439">
    <property type="entry name" value="GAG-POL-RELATED RETROTRANSPOSON"/>
    <property type="match status" value="1"/>
</dbReference>
<dbReference type="Pfam" id="PF13976">
    <property type="entry name" value="gag_pre-integrs"/>
    <property type="match status" value="1"/>
</dbReference>
<proteinExistence type="predicted"/>
<feature type="compositionally biased region" description="Polar residues" evidence="2">
    <location>
        <begin position="1153"/>
        <end position="1177"/>
    </location>
</feature>
<feature type="compositionally biased region" description="Basic residues" evidence="2">
    <location>
        <begin position="751"/>
        <end position="762"/>
    </location>
</feature>
<dbReference type="InterPro" id="IPR012337">
    <property type="entry name" value="RNaseH-like_sf"/>
</dbReference>
<reference evidence="4" key="1">
    <citation type="journal article" date="2019" name="Sci. Rep.">
        <title>Draft genome of Tanacetum cinerariifolium, the natural source of mosquito coil.</title>
        <authorList>
            <person name="Yamashiro T."/>
            <person name="Shiraishi A."/>
            <person name="Satake H."/>
            <person name="Nakayama K."/>
        </authorList>
    </citation>
    <scope>NUCLEOTIDE SEQUENCE</scope>
</reference>
<comment type="caution">
    <text evidence="4">The sequence shown here is derived from an EMBL/GenBank/DDBJ whole genome shotgun (WGS) entry which is preliminary data.</text>
</comment>
<dbReference type="InterPro" id="IPR043502">
    <property type="entry name" value="DNA/RNA_pol_sf"/>
</dbReference>
<evidence type="ECO:0000256" key="1">
    <source>
        <dbReference type="SAM" id="Coils"/>
    </source>
</evidence>
<feature type="coiled-coil region" evidence="1">
    <location>
        <begin position="549"/>
        <end position="608"/>
    </location>
</feature>
<gene>
    <name evidence="4" type="ORF">Tci_026095</name>
</gene>
<dbReference type="PROSITE" id="PS50994">
    <property type="entry name" value="INTEGRASE"/>
    <property type="match status" value="1"/>
</dbReference>
<feature type="region of interest" description="Disordered" evidence="2">
    <location>
        <begin position="1153"/>
        <end position="1193"/>
    </location>
</feature>
<dbReference type="InterPro" id="IPR025724">
    <property type="entry name" value="GAG-pre-integrase_dom"/>
</dbReference>
<dbReference type="PANTHER" id="PTHR11439:SF509">
    <property type="entry name" value="RNA-DIRECTED DNA POLYMERASE"/>
    <property type="match status" value="1"/>
</dbReference>
<dbReference type="GO" id="GO:0015074">
    <property type="term" value="P:DNA integration"/>
    <property type="evidence" value="ECO:0007669"/>
    <property type="project" value="InterPro"/>
</dbReference>
<dbReference type="GO" id="GO:0003676">
    <property type="term" value="F:nucleic acid binding"/>
    <property type="evidence" value="ECO:0007669"/>
    <property type="project" value="InterPro"/>
</dbReference>
<dbReference type="InterPro" id="IPR057670">
    <property type="entry name" value="SH3_retrovirus"/>
</dbReference>
<accession>A0A6L2KZY7</accession>
<dbReference type="SUPFAM" id="SSF56672">
    <property type="entry name" value="DNA/RNA polymerases"/>
    <property type="match status" value="1"/>
</dbReference>
<evidence type="ECO:0000313" key="4">
    <source>
        <dbReference type="EMBL" id="GEU54117.1"/>
    </source>
</evidence>
<dbReference type="InterPro" id="IPR036397">
    <property type="entry name" value="RNaseH_sf"/>
</dbReference>
<name>A0A6L2KZY7_TANCI</name>
<protein>
    <submittedName>
        <fullName evidence="4">Retrovirus-related Pol polyprotein from transposon TNT 1-94</fullName>
    </submittedName>
</protein>
<evidence type="ECO:0000256" key="2">
    <source>
        <dbReference type="SAM" id="MobiDB-lite"/>
    </source>
</evidence>
<dbReference type="EMBL" id="BKCJ010003281">
    <property type="protein sequence ID" value="GEU54117.1"/>
    <property type="molecule type" value="Genomic_DNA"/>
</dbReference>
<organism evidence="4">
    <name type="scientific">Tanacetum cinerariifolium</name>
    <name type="common">Dalmatian daisy</name>
    <name type="synonym">Chrysanthemum cinerariifolium</name>
    <dbReference type="NCBI Taxonomy" id="118510"/>
    <lineage>
        <taxon>Eukaryota</taxon>
        <taxon>Viridiplantae</taxon>
        <taxon>Streptophyta</taxon>
        <taxon>Embryophyta</taxon>
        <taxon>Tracheophyta</taxon>
        <taxon>Spermatophyta</taxon>
        <taxon>Magnoliopsida</taxon>
        <taxon>eudicotyledons</taxon>
        <taxon>Gunneridae</taxon>
        <taxon>Pentapetalae</taxon>
        <taxon>asterids</taxon>
        <taxon>campanulids</taxon>
        <taxon>Asterales</taxon>
        <taxon>Asteraceae</taxon>
        <taxon>Asteroideae</taxon>
        <taxon>Anthemideae</taxon>
        <taxon>Anthemidinae</taxon>
        <taxon>Tanacetum</taxon>
    </lineage>
</organism>
<dbReference type="Pfam" id="PF07727">
    <property type="entry name" value="RVT_2"/>
    <property type="match status" value="1"/>
</dbReference>
<sequence length="1690" mass="193369">MEPFMCRQMIEADDQAIQTILLGLSEDIYAAVDSCETAQEIWLRVQQMMKGSDIGIQEKKAKLFNEWERFTSTDGNQLKWSRQVTIVHQIKDLHTADYTQLYDFLKYDQKEIDDLKAERLAKTQDPLALMATSNNPYTLPVLHQDQPSFNQNYMQQPMPNLEDITDPTTAMNMALALMAKAFNLNYSTPTNNNQRISSNPRNRQIAQPGMNMGQDRQMQMVENDGNQNGLIGVPGNANKNPNGYGNLVAARAEGNATGHNGNQIWCYNCRGLADLDEIEKVNANCILMANLQQASTSRTQTDKALVYDSDGSTEVHNYEDCYNNEIFNMFTQEEQYTELLEPIPEPHQYTELLEPIPEPHQVPQNDNNVIFEDDTTPCVARKFLNKVKSTIATLQRVVKQIMTLETHNWSSSAHQELHKIIKDEIFPIVNQVDARVQNFKIEFLKEAAKFVGDFKSLAKEADESLAKHNALELEIEHLLRVVVSRDIISVVQDNSVGETSNLQTVLERTKERFENCIIKKENEYAKLWNDWYKKCEECKFGKISDDKAYNDMQQKIERLQAQLGDLKDNIQEPVCSISMTRTQTKTIINSLQNKLQDMIYENAKLRAQLFDKVSDQKDTTYGKSANTKFSKQSNLGKPPKTTLRPEGHSLRAIQRIIGFHLRLRVVESKNKEVDVEDHRKLLLFRNKKHMSSECNNIKLATQNVRSKVVCAMCKQCLNSVNHDVCLLNYVNGMNSRGKKQKANVSINEHQKKQKPKVKKTKKVGSIERLASPKPCKPRSFLGWLPTGRMFDLKGKIIASSESESQYDCSNGDNACTLNPLEPTIKWFPNSTFSLAGFSDIQWGNILITRVYFVEGLGHNLFSVGNRTINLYTINLHELASASQICLMARTSSTKSWLWHQRLSHLNFDTINDLAKNDLVSGLPKFKYHKEHLVLHWTITLITLGYIFSDQKMKHQSVGISYQVSSVRTPQQNEVVERRNRTLVEATRTMLIFSRASLFLWAEALATACFTQNRSIIHRRFHKTPYELINGRKPDISFLHVFGALCYPKNDHEDIGKLGAKGDIGFFIGYSADSCAYRVYNRRAKKIMETMNVSFNELSAMDFEQSSSKPKLQSMTSGQISSGLDLTYAPSTITTQQPTETVQAHQVRQNLMTPTSITDTAPTPTNSSSQATNFPNTSQDDHPLEQVIREPSRPVLTRNQLRSDGDMCMYALTVSTMEPNNVKEAMTDPAWIESMQEELLLFKRLDAWVLVPTPDNITPLTLKWLFKNKYGKEKTVIRNKSRQVVRGYRQEEGIDFEESFALVDRMEAIRIFLAYAAHKSFTMFQMDVKTAFLHGTLREDVYVCQPEGFIDADHLSHVFKLKKAPYRLKQAPRAWYDELSTFLFQNHFFKGTTDPTLFIRCFNDDILVVQVYVDDIIFGSTHHRYIQLFSNLMKSRFKMSMIREMTFFLGLQVNQSPCGIFINQSKYVLEILKKYGMESCDPVATPMEIKDKLDLDQNGTPVDATEYRSMIGSLMYLTSSRLDIVHSTCLCARYQAKPTEKHLKEVKRIFRYLRGIVNTGLWYTKDSSFELTIFSDAKYAECKDTFKSTSGGAQFLGEKLVSWSILQKDRPTAVSQGVKRWLRLVMNGNPSKVNIKQLCGRPWCYNLIPAESRFKTPCSIIKHKFMMKALVHVSKSSAISDVQALPQKKHY</sequence>
<dbReference type="Gene3D" id="3.30.420.10">
    <property type="entry name" value="Ribonuclease H-like superfamily/Ribonuclease H"/>
    <property type="match status" value="1"/>
</dbReference>
<evidence type="ECO:0000259" key="3">
    <source>
        <dbReference type="PROSITE" id="PS50994"/>
    </source>
</evidence>
<feature type="region of interest" description="Disordered" evidence="2">
    <location>
        <begin position="740"/>
        <end position="763"/>
    </location>
</feature>
<feature type="compositionally biased region" description="Polar residues" evidence="2">
    <location>
        <begin position="621"/>
        <end position="635"/>
    </location>
</feature>
<feature type="domain" description="Integrase catalytic" evidence="3">
    <location>
        <begin position="955"/>
        <end position="1032"/>
    </location>
</feature>
<feature type="compositionally biased region" description="Basic and acidic residues" evidence="2">
    <location>
        <begin position="1178"/>
        <end position="1191"/>
    </location>
</feature>
<feature type="region of interest" description="Disordered" evidence="2">
    <location>
        <begin position="621"/>
        <end position="641"/>
    </location>
</feature>
<dbReference type="SUPFAM" id="SSF53098">
    <property type="entry name" value="Ribonuclease H-like"/>
    <property type="match status" value="1"/>
</dbReference>
<keyword evidence="1" id="KW-0175">Coiled coil</keyword>
<dbReference type="Pfam" id="PF25597">
    <property type="entry name" value="SH3_retrovirus"/>
    <property type="match status" value="1"/>
</dbReference>
<dbReference type="InterPro" id="IPR013103">
    <property type="entry name" value="RVT_2"/>
</dbReference>
<dbReference type="InterPro" id="IPR001584">
    <property type="entry name" value="Integrase_cat-core"/>
</dbReference>